<dbReference type="InterPro" id="IPR011990">
    <property type="entry name" value="TPR-like_helical_dom_sf"/>
</dbReference>
<evidence type="ECO:0000313" key="4">
    <source>
        <dbReference type="EMBL" id="KZV30020.1"/>
    </source>
</evidence>
<feature type="region of interest" description="Disordered" evidence="2">
    <location>
        <begin position="1"/>
        <end position="23"/>
    </location>
</feature>
<dbReference type="OrthoDB" id="1926212at2759"/>
<dbReference type="InterPro" id="IPR019734">
    <property type="entry name" value="TPR_rpt"/>
</dbReference>
<protein>
    <submittedName>
        <fullName evidence="4">SET and MYND domain-containing protein 4-like</fullName>
    </submittedName>
</protein>
<dbReference type="SUPFAM" id="SSF82199">
    <property type="entry name" value="SET domain"/>
    <property type="match status" value="1"/>
</dbReference>
<dbReference type="PANTHER" id="PTHR47337">
    <property type="entry name" value="TETRATRICOPEPTIDE REPEAT (TPR)-LIKE SUPERFAMILY PROTEIN"/>
    <property type="match status" value="1"/>
</dbReference>
<dbReference type="SUPFAM" id="SSF48452">
    <property type="entry name" value="TPR-like"/>
    <property type="match status" value="1"/>
</dbReference>
<name>A0A2Z7B8I9_9LAMI</name>
<evidence type="ECO:0000256" key="1">
    <source>
        <dbReference type="PROSITE-ProRule" id="PRU00339"/>
    </source>
</evidence>
<dbReference type="SMART" id="SM00028">
    <property type="entry name" value="TPR"/>
    <property type="match status" value="4"/>
</dbReference>
<evidence type="ECO:0000256" key="2">
    <source>
        <dbReference type="SAM" id="MobiDB-lite"/>
    </source>
</evidence>
<dbReference type="EMBL" id="KV008770">
    <property type="protein sequence ID" value="KZV30020.1"/>
    <property type="molecule type" value="Genomic_DNA"/>
</dbReference>
<feature type="domain" description="SET" evidence="3">
    <location>
        <begin position="211"/>
        <end position="508"/>
    </location>
</feature>
<dbReference type="PROSITE" id="PS50280">
    <property type="entry name" value="SET"/>
    <property type="match status" value="1"/>
</dbReference>
<sequence length="743" mass="82816">MEKLKSAIPETLKRDISDSTPNSLHSTCSSLLDFYQNLPLFHQLVRDLTDPEMGLCGKNKEAALEAKANGNACFSNGDFSNALRFYSQALHIAPTDVDDGEKNLVATLYLNRASSLHKLGFSLESSRDCSRALKISPAYAKAWFRRAKANASLGNHDDAINDLKISLETETSLSGKRQIQRELNIILDHSGKRSSMPEESYDNTQDEPLQVELQCAFTPTKGRGMTSYTDVPQASLIHKEDPYAAIILKHCRETHCHFCFNGLPVDAVSCISCSIPFYCSTKCQMLAEGCGSFEHKKQPEFLRNITDDLEDYVRNVTSLSITSSELGYDAEHKHECQGVLWPAVLPSDVVLAGRVLVKHIQQQSYDGAHPKIHAILDLCQNYEKLSNESKLELHVYAVILLCCLQKFYASKLPFNSVIISEIIMLLSQIRVNSMAIVRMKYSDANQTLDSQGTMSVEQVRVAQAVYSGGSLFNHSCQPNVHTFFLSRTLFIQTTEYVTAGSQLELSYGPQVGQLNCFERRQLLEDRYSFICQCRSCAQVNLSDLVINAYRCVKPTCSGVVLDSSITKYENEKIRLLKVPNSLQGYMHDEDISTVASHLCEEIDDSSRLEAGHCLSCGSYRDIQATQKTISEAESYIGRLQDTIAGSEVSNNTVRDAIKSIDILKTFLHPFNKKVAEAEDNIAQALCLAGDFQAAMDHCQASIEVTFEFKHQFQSKTCFLFGFSHPFCGFGMPGLKPTPIPDLQ</sequence>
<dbReference type="Gene3D" id="1.25.40.10">
    <property type="entry name" value="Tetratricopeptide repeat domain"/>
    <property type="match status" value="2"/>
</dbReference>
<gene>
    <name evidence="4" type="ORF">F511_24803</name>
</gene>
<feature type="repeat" description="TPR" evidence="1">
    <location>
        <begin position="63"/>
        <end position="96"/>
    </location>
</feature>
<proteinExistence type="predicted"/>
<keyword evidence="1" id="KW-0802">TPR repeat</keyword>
<dbReference type="Gene3D" id="6.10.140.2220">
    <property type="match status" value="1"/>
</dbReference>
<dbReference type="InterPro" id="IPR001214">
    <property type="entry name" value="SET_dom"/>
</dbReference>
<organism evidence="4 5">
    <name type="scientific">Dorcoceras hygrometricum</name>
    <dbReference type="NCBI Taxonomy" id="472368"/>
    <lineage>
        <taxon>Eukaryota</taxon>
        <taxon>Viridiplantae</taxon>
        <taxon>Streptophyta</taxon>
        <taxon>Embryophyta</taxon>
        <taxon>Tracheophyta</taxon>
        <taxon>Spermatophyta</taxon>
        <taxon>Magnoliopsida</taxon>
        <taxon>eudicotyledons</taxon>
        <taxon>Gunneridae</taxon>
        <taxon>Pentapetalae</taxon>
        <taxon>asterids</taxon>
        <taxon>lamiids</taxon>
        <taxon>Lamiales</taxon>
        <taxon>Gesneriaceae</taxon>
        <taxon>Didymocarpoideae</taxon>
        <taxon>Trichosporeae</taxon>
        <taxon>Loxocarpinae</taxon>
        <taxon>Dorcoceras</taxon>
    </lineage>
</organism>
<dbReference type="Pfam" id="PF00856">
    <property type="entry name" value="SET"/>
    <property type="match status" value="1"/>
</dbReference>
<dbReference type="PANTHER" id="PTHR47337:SF1">
    <property type="entry name" value="TETRATRICOPEPTIDE REPEAT (TPR)-LIKE SUPERFAMILY PROTEIN"/>
    <property type="match status" value="1"/>
</dbReference>
<evidence type="ECO:0000313" key="5">
    <source>
        <dbReference type="Proteomes" id="UP000250235"/>
    </source>
</evidence>
<dbReference type="Gene3D" id="2.170.270.10">
    <property type="entry name" value="SET domain"/>
    <property type="match status" value="2"/>
</dbReference>
<reference evidence="4 5" key="1">
    <citation type="journal article" date="2015" name="Proc. Natl. Acad. Sci. U.S.A.">
        <title>The resurrection genome of Boea hygrometrica: A blueprint for survival of dehydration.</title>
        <authorList>
            <person name="Xiao L."/>
            <person name="Yang G."/>
            <person name="Zhang L."/>
            <person name="Yang X."/>
            <person name="Zhao S."/>
            <person name="Ji Z."/>
            <person name="Zhou Q."/>
            <person name="Hu M."/>
            <person name="Wang Y."/>
            <person name="Chen M."/>
            <person name="Xu Y."/>
            <person name="Jin H."/>
            <person name="Xiao X."/>
            <person name="Hu G."/>
            <person name="Bao F."/>
            <person name="Hu Y."/>
            <person name="Wan P."/>
            <person name="Li L."/>
            <person name="Deng X."/>
            <person name="Kuang T."/>
            <person name="Xiang C."/>
            <person name="Zhu J.K."/>
            <person name="Oliver M.J."/>
            <person name="He Y."/>
        </authorList>
    </citation>
    <scope>NUCLEOTIDE SEQUENCE [LARGE SCALE GENOMIC DNA]</scope>
    <source>
        <strain evidence="5">cv. XS01</strain>
    </source>
</reference>
<dbReference type="Proteomes" id="UP000250235">
    <property type="component" value="Unassembled WGS sequence"/>
</dbReference>
<dbReference type="AlphaFoldDB" id="A0A2Z7B8I9"/>
<accession>A0A2Z7B8I9</accession>
<dbReference type="PROSITE" id="PS50005">
    <property type="entry name" value="TPR"/>
    <property type="match status" value="1"/>
</dbReference>
<keyword evidence="5" id="KW-1185">Reference proteome</keyword>
<feature type="compositionally biased region" description="Basic and acidic residues" evidence="2">
    <location>
        <begin position="1"/>
        <end position="17"/>
    </location>
</feature>
<dbReference type="InterPro" id="IPR046341">
    <property type="entry name" value="SET_dom_sf"/>
</dbReference>
<evidence type="ECO:0000259" key="3">
    <source>
        <dbReference type="PROSITE" id="PS50280"/>
    </source>
</evidence>